<sequence>MFPRLFTRKRHGRFVALCLTMNFAYKKGPHLPPDIGYEVLLLWQEAFQFA</sequence>
<name>U1X5Y3_ANEAE</name>
<gene>
    <name evidence="1" type="ORF">HMPREF0083_01542</name>
</gene>
<dbReference type="HOGENOM" id="CLU_3113992_0_0_9"/>
<organism evidence="1 2">
    <name type="scientific">Aneurinibacillus aneurinilyticus ATCC 12856</name>
    <dbReference type="NCBI Taxonomy" id="649747"/>
    <lineage>
        <taxon>Bacteria</taxon>
        <taxon>Bacillati</taxon>
        <taxon>Bacillota</taxon>
        <taxon>Bacilli</taxon>
        <taxon>Bacillales</taxon>
        <taxon>Paenibacillaceae</taxon>
        <taxon>Aneurinibacillus group</taxon>
        <taxon>Aneurinibacillus</taxon>
    </lineage>
</organism>
<proteinExistence type="predicted"/>
<evidence type="ECO:0000313" key="2">
    <source>
        <dbReference type="Proteomes" id="UP000016511"/>
    </source>
</evidence>
<dbReference type="EMBL" id="AWSJ01000101">
    <property type="protein sequence ID" value="ERI10375.1"/>
    <property type="molecule type" value="Genomic_DNA"/>
</dbReference>
<reference evidence="1 2" key="1">
    <citation type="submission" date="2013-08" db="EMBL/GenBank/DDBJ databases">
        <authorList>
            <person name="Weinstock G."/>
            <person name="Sodergren E."/>
            <person name="Wylie T."/>
            <person name="Fulton L."/>
            <person name="Fulton R."/>
            <person name="Fronick C."/>
            <person name="O'Laughlin M."/>
            <person name="Godfrey J."/>
            <person name="Miner T."/>
            <person name="Herter B."/>
            <person name="Appelbaum E."/>
            <person name="Cordes M."/>
            <person name="Lek S."/>
            <person name="Wollam A."/>
            <person name="Pepin K.H."/>
            <person name="Palsikar V.B."/>
            <person name="Mitreva M."/>
            <person name="Wilson R.K."/>
        </authorList>
    </citation>
    <scope>NUCLEOTIDE SEQUENCE [LARGE SCALE GENOMIC DNA]</scope>
    <source>
        <strain evidence="1 2">ATCC 12856</strain>
    </source>
</reference>
<evidence type="ECO:0000313" key="1">
    <source>
        <dbReference type="EMBL" id="ERI10375.1"/>
    </source>
</evidence>
<protein>
    <submittedName>
        <fullName evidence="1">Uncharacterized protein</fullName>
    </submittedName>
</protein>
<keyword evidence="2" id="KW-1185">Reference proteome</keyword>
<accession>U1X5Y3</accession>
<dbReference type="AlphaFoldDB" id="U1X5Y3"/>
<dbReference type="PATRIC" id="fig|649747.3.peg.1396"/>
<comment type="caution">
    <text evidence="1">The sequence shown here is derived from an EMBL/GenBank/DDBJ whole genome shotgun (WGS) entry which is preliminary data.</text>
</comment>
<dbReference type="Proteomes" id="UP000016511">
    <property type="component" value="Unassembled WGS sequence"/>
</dbReference>
<dbReference type="STRING" id="649747.HMPREF0083_01542"/>